<evidence type="ECO:0000313" key="2">
    <source>
        <dbReference type="Proteomes" id="UP000292120"/>
    </source>
</evidence>
<keyword evidence="2" id="KW-1185">Reference proteome</keyword>
<dbReference type="EMBL" id="SIXI01000002">
    <property type="protein sequence ID" value="TBO32565.1"/>
    <property type="molecule type" value="Genomic_DNA"/>
</dbReference>
<dbReference type="AlphaFoldDB" id="A0A4Q9H3V0"/>
<reference evidence="1 2" key="1">
    <citation type="submission" date="2019-02" db="EMBL/GenBank/DDBJ databases">
        <title>Aquabacterium sp. strain KMB7.</title>
        <authorList>
            <person name="Chen W.-M."/>
        </authorList>
    </citation>
    <scope>NUCLEOTIDE SEQUENCE [LARGE SCALE GENOMIC DNA]</scope>
    <source>
        <strain evidence="1 2">KMB7</strain>
    </source>
</reference>
<dbReference type="RefSeq" id="WP_130966777.1">
    <property type="nucleotide sequence ID" value="NZ_SIXI01000002.1"/>
</dbReference>
<protein>
    <submittedName>
        <fullName evidence="1">Uncharacterized protein</fullName>
    </submittedName>
</protein>
<accession>A0A4Q9H3V0</accession>
<name>A0A4Q9H3V0_9BURK</name>
<gene>
    <name evidence="1" type="ORF">EYS42_05080</name>
</gene>
<dbReference type="OrthoDB" id="7054506at2"/>
<dbReference type="Proteomes" id="UP000292120">
    <property type="component" value="Unassembled WGS sequence"/>
</dbReference>
<sequence length="284" mass="32918">MHQQINKFDKNNKERIYNLLVLKGEALLKGHFLAMRQSSISAESYSNFFTAISDQVDPLLIYFINDEISASLLERGPLINLIKEVKDNHYSDEHFKRLQYAENDLQDLFANRTDFIIGSNFLDFKVNTFSAFEKHVEELYEKLLLNKPRSDKKEKKLIELIGKYSEISDNDEKASILEKIKRISFYVSSSEKIEYVLYKSGIQKEEADEVRTFLNFYRNQRNTIHNLGIHKGESQAVVANDIEISLENGKPGYTENHNSAIFACHKLMGIYESMHHSVTGETVF</sequence>
<comment type="caution">
    <text evidence="1">The sequence shown here is derived from an EMBL/GenBank/DDBJ whole genome shotgun (WGS) entry which is preliminary data.</text>
</comment>
<proteinExistence type="predicted"/>
<organism evidence="1 2">
    <name type="scientific">Aquabacterium lacunae</name>
    <dbReference type="NCBI Taxonomy" id="2528630"/>
    <lineage>
        <taxon>Bacteria</taxon>
        <taxon>Pseudomonadati</taxon>
        <taxon>Pseudomonadota</taxon>
        <taxon>Betaproteobacteria</taxon>
        <taxon>Burkholderiales</taxon>
        <taxon>Aquabacterium</taxon>
    </lineage>
</organism>
<evidence type="ECO:0000313" key="1">
    <source>
        <dbReference type="EMBL" id="TBO32565.1"/>
    </source>
</evidence>